<dbReference type="AlphaFoldDB" id="A0A220MEZ8"/>
<dbReference type="Pfam" id="PF01575">
    <property type="entry name" value="MaoC_dehydratas"/>
    <property type="match status" value="1"/>
</dbReference>
<keyword evidence="1" id="KW-0456">Lyase</keyword>
<evidence type="ECO:0000256" key="1">
    <source>
        <dbReference type="ARBA" id="ARBA00023239"/>
    </source>
</evidence>
<dbReference type="InterPro" id="IPR002539">
    <property type="entry name" value="MaoC-like_dom"/>
</dbReference>
<sequence length="138" mass="15048">MARFAIGEQASFSRTITETDIVLFAGMSGDYNPVHIDQQYAKDTRFGQRISHGLLTASMLSRLLGMQLPGIGSIYKDQTIQFTAPVLIGDTITATATVLEYQEERGIIRLLTECTNQHGKVVLTGTATMLVPKEGAKV</sequence>
<dbReference type="InterPro" id="IPR029069">
    <property type="entry name" value="HotDog_dom_sf"/>
</dbReference>
<protein>
    <submittedName>
        <fullName evidence="3">Enoyl-CoA hydratase</fullName>
    </submittedName>
</protein>
<accession>A0A220MEZ8</accession>
<dbReference type="PANTHER" id="PTHR43437:SF3">
    <property type="entry name" value="HYDROXYACYL-THIOESTER DEHYDRATASE TYPE 2, MITOCHONDRIAL"/>
    <property type="match status" value="1"/>
</dbReference>
<evidence type="ECO:0000313" key="4">
    <source>
        <dbReference type="Proteomes" id="UP000197781"/>
    </source>
</evidence>
<dbReference type="SUPFAM" id="SSF54637">
    <property type="entry name" value="Thioesterase/thiol ester dehydrase-isomerase"/>
    <property type="match status" value="1"/>
</dbReference>
<evidence type="ECO:0000313" key="3">
    <source>
        <dbReference type="EMBL" id="ASJ53532.1"/>
    </source>
</evidence>
<dbReference type="PANTHER" id="PTHR43437">
    <property type="entry name" value="HYDROXYACYL-THIOESTER DEHYDRATASE TYPE 2, MITOCHONDRIAL-RELATED"/>
    <property type="match status" value="1"/>
</dbReference>
<dbReference type="Gene3D" id="3.10.129.10">
    <property type="entry name" value="Hotdog Thioesterase"/>
    <property type="match status" value="1"/>
</dbReference>
<dbReference type="RefSeq" id="WP_088907330.1">
    <property type="nucleotide sequence ID" value="NZ_CP018145.1"/>
</dbReference>
<evidence type="ECO:0000259" key="2">
    <source>
        <dbReference type="Pfam" id="PF01575"/>
    </source>
</evidence>
<dbReference type="GO" id="GO:0019171">
    <property type="term" value="F:(3R)-hydroxyacyl-[acyl-carrier-protein] dehydratase activity"/>
    <property type="evidence" value="ECO:0007669"/>
    <property type="project" value="TreeGrafter"/>
</dbReference>
<dbReference type="GO" id="GO:0006633">
    <property type="term" value="P:fatty acid biosynthetic process"/>
    <property type="evidence" value="ECO:0007669"/>
    <property type="project" value="TreeGrafter"/>
</dbReference>
<feature type="domain" description="MaoC-like" evidence="2">
    <location>
        <begin position="7"/>
        <end position="107"/>
    </location>
</feature>
<name>A0A220MEZ8_9BACL</name>
<dbReference type="KEGG" id="bfm:BP422_08135"/>
<dbReference type="EMBL" id="CP018145">
    <property type="protein sequence ID" value="ASJ53532.1"/>
    <property type="molecule type" value="Genomic_DNA"/>
</dbReference>
<dbReference type="InterPro" id="IPR050965">
    <property type="entry name" value="UPF0336/Enoyl-CoA_hydratase"/>
</dbReference>
<reference evidence="3 4" key="1">
    <citation type="submission" date="2016-11" db="EMBL/GenBank/DDBJ databases">
        <authorList>
            <person name="Jaros S."/>
            <person name="Januszkiewicz K."/>
            <person name="Wedrychowicz H."/>
        </authorList>
    </citation>
    <scope>NUCLEOTIDE SEQUENCE [LARGE SCALE GENOMIC DNA]</scope>
    <source>
        <strain evidence="3 4">NF2</strain>
    </source>
</reference>
<organism evidence="3 4">
    <name type="scientific">Brevibacillus formosus</name>
    <dbReference type="NCBI Taxonomy" id="54913"/>
    <lineage>
        <taxon>Bacteria</taxon>
        <taxon>Bacillati</taxon>
        <taxon>Bacillota</taxon>
        <taxon>Bacilli</taxon>
        <taxon>Bacillales</taxon>
        <taxon>Paenibacillaceae</taxon>
        <taxon>Brevibacillus</taxon>
    </lineage>
</organism>
<dbReference type="CDD" id="cd03449">
    <property type="entry name" value="R_hydratase"/>
    <property type="match status" value="1"/>
</dbReference>
<dbReference type="Proteomes" id="UP000197781">
    <property type="component" value="Chromosome"/>
</dbReference>
<proteinExistence type="predicted"/>
<dbReference type="FunFam" id="3.10.129.10:FF:000042">
    <property type="entry name" value="MaoC domain protein dehydratase"/>
    <property type="match status" value="1"/>
</dbReference>
<gene>
    <name evidence="3" type="ORF">BP422_08135</name>
</gene>